<reference evidence="1 2" key="1">
    <citation type="submission" date="2022-02" db="EMBL/GenBank/DDBJ databases">
        <title>Genome sequence data of Kingella unionensis sp. nov. strain CICC 24913 (CCUG 75125).</title>
        <authorList>
            <person name="Xiao M."/>
        </authorList>
    </citation>
    <scope>NUCLEOTIDE SEQUENCE [LARGE SCALE GENOMIC DNA]</scope>
    <source>
        <strain evidence="1 2">CICC 24913</strain>
    </source>
</reference>
<dbReference type="Gene3D" id="3.60.21.10">
    <property type="match status" value="1"/>
</dbReference>
<name>A0ABS9NMD4_9NEIS</name>
<evidence type="ECO:0000313" key="2">
    <source>
        <dbReference type="Proteomes" id="UP001298424"/>
    </source>
</evidence>
<dbReference type="EMBL" id="JAKOOW010000022">
    <property type="protein sequence ID" value="MCG6503957.1"/>
    <property type="molecule type" value="Genomic_DNA"/>
</dbReference>
<protein>
    <submittedName>
        <fullName evidence="1">Serine/threonine protein phosphatase</fullName>
    </submittedName>
</protein>
<dbReference type="InterPro" id="IPR029052">
    <property type="entry name" value="Metallo-depent_PP-like"/>
</dbReference>
<organism evidence="1 2">
    <name type="scientific">Kingella pumchi</name>
    <dbReference type="NCBI Taxonomy" id="2779506"/>
    <lineage>
        <taxon>Bacteria</taxon>
        <taxon>Pseudomonadati</taxon>
        <taxon>Pseudomonadota</taxon>
        <taxon>Betaproteobacteria</taxon>
        <taxon>Neisseriales</taxon>
        <taxon>Neisseriaceae</taxon>
        <taxon>Kingella</taxon>
    </lineage>
</organism>
<dbReference type="RefSeq" id="WP_238746615.1">
    <property type="nucleotide sequence ID" value="NZ_JAKOOW010000022.1"/>
</dbReference>
<sequence length="283" mass="32487">AWVMAACAAGRAHMVLGNHEANLLTGEAKDGSGWFFAERSERDGRNYAPWQTLPAGEHGRILDFLAQQPLLLERSDLRIVHAAWQDKAVETVRRRRSENLADLYQEWEDDLCRCIRHAPWYDDYLDEQRRYAHLFDDPAAKLPLLAATAAHDVYRNGANPLRMLTCGPETPAAAPFFAGGRWRFSVREPWWNRYTASAAVVIGHYWRPWQGEAAPRRSEMFTVPPHHWHGAGGKVFCCDFSVGARWRERKRHIAPQHSAYRLAALRWPEKILITDRGEQLPTV</sequence>
<accession>A0ABS9NMD4</accession>
<gene>
    <name evidence="1" type="ORF">MB824_05550</name>
</gene>
<dbReference type="Proteomes" id="UP001298424">
    <property type="component" value="Unassembled WGS sequence"/>
</dbReference>
<proteinExistence type="predicted"/>
<keyword evidence="2" id="KW-1185">Reference proteome</keyword>
<dbReference type="SUPFAM" id="SSF56300">
    <property type="entry name" value="Metallo-dependent phosphatases"/>
    <property type="match status" value="1"/>
</dbReference>
<evidence type="ECO:0000313" key="1">
    <source>
        <dbReference type="EMBL" id="MCG6503957.1"/>
    </source>
</evidence>
<comment type="caution">
    <text evidence="1">The sequence shown here is derived from an EMBL/GenBank/DDBJ whole genome shotgun (WGS) entry which is preliminary data.</text>
</comment>
<feature type="non-terminal residue" evidence="1">
    <location>
        <position position="1"/>
    </location>
</feature>